<proteinExistence type="predicted"/>
<dbReference type="AlphaFoldDB" id="A0A6L5P492"/>
<organism evidence="1 2">
    <name type="scientific">Limosilactobacillus reuteri</name>
    <name type="common">Lactobacillus reuteri</name>
    <dbReference type="NCBI Taxonomy" id="1598"/>
    <lineage>
        <taxon>Bacteria</taxon>
        <taxon>Bacillati</taxon>
        <taxon>Bacillota</taxon>
        <taxon>Bacilli</taxon>
        <taxon>Lactobacillales</taxon>
        <taxon>Lactobacillaceae</taxon>
        <taxon>Limosilactobacillus</taxon>
    </lineage>
</organism>
<dbReference type="SUPFAM" id="SSF161266">
    <property type="entry name" value="Gam-like"/>
    <property type="match status" value="1"/>
</dbReference>
<protein>
    <recommendedName>
        <fullName evidence="3">Phage protein</fullName>
    </recommendedName>
</protein>
<comment type="caution">
    <text evidence="1">The sequence shown here is derived from an EMBL/GenBank/DDBJ whole genome shotgun (WGS) entry which is preliminary data.</text>
</comment>
<gene>
    <name evidence="1" type="ORF">GIX81_02855</name>
</gene>
<dbReference type="Pfam" id="PF07352">
    <property type="entry name" value="Phage_Mu_Gam"/>
    <property type="match status" value="1"/>
</dbReference>
<dbReference type="RefSeq" id="WP_153704612.1">
    <property type="nucleotide sequence ID" value="NZ_WJNA01000005.1"/>
</dbReference>
<accession>A0A6L5P492</accession>
<sequence>MTQETMTKGTEELNKMVANATANQEEKERFSIENDAQLKWAFQMMEEKRKEIRAKKDMIQQATDYYEGQIKDLRQDIDYFKGLAMQYAEEQADEDPNWSFKESPYGRITRTKESSKLAVTDKEALIKHYKGTSFVEEVVQDKLKWADLKKNLSSPDGQHVTNEDGELINGVEVVTKPSALVMKHKSVKGSWVEKED</sequence>
<evidence type="ECO:0000313" key="2">
    <source>
        <dbReference type="Proteomes" id="UP000472879"/>
    </source>
</evidence>
<evidence type="ECO:0000313" key="1">
    <source>
        <dbReference type="EMBL" id="MRH08397.1"/>
    </source>
</evidence>
<dbReference type="GO" id="GO:0042262">
    <property type="term" value="P:DNA protection"/>
    <property type="evidence" value="ECO:0007669"/>
    <property type="project" value="InterPro"/>
</dbReference>
<dbReference type="Proteomes" id="UP000472879">
    <property type="component" value="Unassembled WGS sequence"/>
</dbReference>
<name>A0A6L5P492_LIMRT</name>
<dbReference type="EMBL" id="WJNA01000005">
    <property type="protein sequence ID" value="MRH08397.1"/>
    <property type="molecule type" value="Genomic_DNA"/>
</dbReference>
<reference evidence="1 2" key="1">
    <citation type="submission" date="2019-11" db="EMBL/GenBank/DDBJ databases">
        <title>Draft genome sequence of 12 host-associated Lactobacillus reuteri rodent strains.</title>
        <authorList>
            <person name="Zhang S."/>
            <person name="Ozcam M."/>
            <person name="Van Pijkeren J.P."/>
        </authorList>
    </citation>
    <scope>NUCLEOTIDE SEQUENCE [LARGE SCALE GENOMIC DNA]</scope>
    <source>
        <strain evidence="1 2">Lr4020</strain>
    </source>
</reference>
<evidence type="ECO:0008006" key="3">
    <source>
        <dbReference type="Google" id="ProtNLM"/>
    </source>
</evidence>
<dbReference type="GO" id="GO:0003690">
    <property type="term" value="F:double-stranded DNA binding"/>
    <property type="evidence" value="ECO:0007669"/>
    <property type="project" value="InterPro"/>
</dbReference>
<dbReference type="InterPro" id="IPR009951">
    <property type="entry name" value="Host-nuc_inhib_Gam"/>
</dbReference>